<feature type="domain" description="HTH tetR-type" evidence="3">
    <location>
        <begin position="11"/>
        <end position="71"/>
    </location>
</feature>
<dbReference type="PANTHER" id="PTHR43479:SF7">
    <property type="entry name" value="TETR-FAMILY TRANSCRIPTIONAL REGULATOR"/>
    <property type="match status" value="1"/>
</dbReference>
<keyword evidence="5" id="KW-1185">Reference proteome</keyword>
<dbReference type="AlphaFoldDB" id="A0A7W0BVT4"/>
<proteinExistence type="predicted"/>
<evidence type="ECO:0000259" key="3">
    <source>
        <dbReference type="PROSITE" id="PS50977"/>
    </source>
</evidence>
<dbReference type="RefSeq" id="WP_181538033.1">
    <property type="nucleotide sequence ID" value="NZ_JACDUU010000006.1"/>
</dbReference>
<dbReference type="Pfam" id="PF00440">
    <property type="entry name" value="TetR_N"/>
    <property type="match status" value="1"/>
</dbReference>
<dbReference type="InterPro" id="IPR050624">
    <property type="entry name" value="HTH-type_Tx_Regulator"/>
</dbReference>
<feature type="DNA-binding region" description="H-T-H motif" evidence="2">
    <location>
        <begin position="34"/>
        <end position="53"/>
    </location>
</feature>
<evidence type="ECO:0000256" key="1">
    <source>
        <dbReference type="ARBA" id="ARBA00023125"/>
    </source>
</evidence>
<evidence type="ECO:0000313" key="5">
    <source>
        <dbReference type="Proteomes" id="UP000580891"/>
    </source>
</evidence>
<gene>
    <name evidence="4" type="ORF">HNQ85_002552</name>
</gene>
<dbReference type="GO" id="GO:0003677">
    <property type="term" value="F:DNA binding"/>
    <property type="evidence" value="ECO:0007669"/>
    <property type="project" value="UniProtKB-UniRule"/>
</dbReference>
<reference evidence="4 5" key="1">
    <citation type="submission" date="2020-07" db="EMBL/GenBank/DDBJ databases">
        <title>Genomic Encyclopedia of Type Strains, Phase IV (KMG-IV): sequencing the most valuable type-strain genomes for metagenomic binning, comparative biology and taxonomic classification.</title>
        <authorList>
            <person name="Goeker M."/>
        </authorList>
    </citation>
    <scope>NUCLEOTIDE SEQUENCE [LARGE SCALE GENOMIC DNA]</scope>
    <source>
        <strain evidence="4 5">DSM 25220</strain>
    </source>
</reference>
<dbReference type="EMBL" id="JACDUU010000006">
    <property type="protein sequence ID" value="MBA2872243.1"/>
    <property type="molecule type" value="Genomic_DNA"/>
</dbReference>
<comment type="caution">
    <text evidence="4">The sequence shown here is derived from an EMBL/GenBank/DDBJ whole genome shotgun (WGS) entry which is preliminary data.</text>
</comment>
<protein>
    <submittedName>
        <fullName evidence="4">AcrR family transcriptional regulator</fullName>
    </submittedName>
</protein>
<evidence type="ECO:0000313" key="4">
    <source>
        <dbReference type="EMBL" id="MBA2872243.1"/>
    </source>
</evidence>
<dbReference type="SUPFAM" id="SSF46689">
    <property type="entry name" value="Homeodomain-like"/>
    <property type="match status" value="1"/>
</dbReference>
<dbReference type="PANTHER" id="PTHR43479">
    <property type="entry name" value="ACREF/ENVCD OPERON REPRESSOR-RELATED"/>
    <property type="match status" value="1"/>
</dbReference>
<keyword evidence="1 2" id="KW-0238">DNA-binding</keyword>
<dbReference type="InterPro" id="IPR039532">
    <property type="entry name" value="TetR_C_Firmicutes"/>
</dbReference>
<organism evidence="4 5">
    <name type="scientific">[Anoxybacillus] calidus</name>
    <dbReference type="NCBI Taxonomy" id="575178"/>
    <lineage>
        <taxon>Bacteria</taxon>
        <taxon>Bacillati</taxon>
        <taxon>Bacillota</taxon>
        <taxon>Bacilli</taxon>
        <taxon>Bacillales</taxon>
        <taxon>Anoxybacillaceae</taxon>
        <taxon>Paranoxybacillus</taxon>
    </lineage>
</organism>
<dbReference type="Pfam" id="PF14278">
    <property type="entry name" value="TetR_C_8"/>
    <property type="match status" value="1"/>
</dbReference>
<name>A0A7W0BVT4_9BACL</name>
<dbReference type="InterPro" id="IPR001647">
    <property type="entry name" value="HTH_TetR"/>
</dbReference>
<sequence>MTTKKNDPRVMRTRQLLQDSFTSLIREKDFKDITVRDITEKATVNRATFYAHFADKYELLDFTITNTFRDYLRQRLNCHDVFNQESITNILLIMCDYHKDLSSRCQRSYQSLRPIIESKIIEELQNVIFHLLLKGNKNTSFLDDDRELLKTISTLLSWSIYGAAYTWNNDGRKISAEELISKTIPIIMNGVGKLIS</sequence>
<accession>A0A7W0BVT4</accession>
<dbReference type="Gene3D" id="1.10.357.10">
    <property type="entry name" value="Tetracycline Repressor, domain 2"/>
    <property type="match status" value="1"/>
</dbReference>
<dbReference type="Proteomes" id="UP000580891">
    <property type="component" value="Unassembled WGS sequence"/>
</dbReference>
<dbReference type="PROSITE" id="PS50977">
    <property type="entry name" value="HTH_TETR_2"/>
    <property type="match status" value="1"/>
</dbReference>
<dbReference type="InterPro" id="IPR009057">
    <property type="entry name" value="Homeodomain-like_sf"/>
</dbReference>
<evidence type="ECO:0000256" key="2">
    <source>
        <dbReference type="PROSITE-ProRule" id="PRU00335"/>
    </source>
</evidence>